<evidence type="ECO:0000256" key="1">
    <source>
        <dbReference type="RuleBase" id="RU363097"/>
    </source>
</evidence>
<dbReference type="GO" id="GO:0005777">
    <property type="term" value="C:peroxisome"/>
    <property type="evidence" value="ECO:0007669"/>
    <property type="project" value="TreeGrafter"/>
</dbReference>
<keyword evidence="1" id="KW-0560">Oxidoreductase</keyword>
<dbReference type="GO" id="GO:0080019">
    <property type="term" value="F:alcohol-forming very long-chain fatty acyl-CoA reductase activity"/>
    <property type="evidence" value="ECO:0007669"/>
    <property type="project" value="InterPro"/>
</dbReference>
<comment type="similarity">
    <text evidence="1">Belongs to the fatty acyl-CoA reductase family.</text>
</comment>
<dbReference type="EMBL" id="JARKHS020006813">
    <property type="protein sequence ID" value="KAK8782313.1"/>
    <property type="molecule type" value="Genomic_DNA"/>
</dbReference>
<dbReference type="Proteomes" id="UP001321473">
    <property type="component" value="Unassembled WGS sequence"/>
</dbReference>
<accession>A0AAQ4F606</accession>
<keyword evidence="1" id="KW-0521">NADP</keyword>
<dbReference type="PANTHER" id="PTHR11011">
    <property type="entry name" value="MALE STERILITY PROTEIN 2-RELATED"/>
    <property type="match status" value="1"/>
</dbReference>
<comment type="function">
    <text evidence="1">Catalyzes the reduction of fatty acyl-CoA to fatty alcohols.</text>
</comment>
<evidence type="ECO:0000259" key="2">
    <source>
        <dbReference type="Pfam" id="PF07993"/>
    </source>
</evidence>
<feature type="domain" description="Thioester reductase (TE)" evidence="2">
    <location>
        <begin position="70"/>
        <end position="164"/>
    </location>
</feature>
<comment type="catalytic activity">
    <reaction evidence="1">
        <text>a long-chain fatty acyl-CoA + 2 NADPH + 2 H(+) = a long-chain primary fatty alcohol + 2 NADP(+) + CoA</text>
        <dbReference type="Rhea" id="RHEA:52716"/>
        <dbReference type="ChEBI" id="CHEBI:15378"/>
        <dbReference type="ChEBI" id="CHEBI:57287"/>
        <dbReference type="ChEBI" id="CHEBI:57783"/>
        <dbReference type="ChEBI" id="CHEBI:58349"/>
        <dbReference type="ChEBI" id="CHEBI:77396"/>
        <dbReference type="ChEBI" id="CHEBI:83139"/>
        <dbReference type="EC" id="1.2.1.84"/>
    </reaction>
</comment>
<dbReference type="InterPro" id="IPR013120">
    <property type="entry name" value="FAR_NAD-bd"/>
</dbReference>
<dbReference type="SUPFAM" id="SSF51735">
    <property type="entry name" value="NAD(P)-binding Rossmann-fold domains"/>
    <property type="match status" value="1"/>
</dbReference>
<keyword evidence="4" id="KW-1185">Reference proteome</keyword>
<dbReference type="Gene3D" id="3.40.50.720">
    <property type="entry name" value="NAD(P)-binding Rossmann-like Domain"/>
    <property type="match status" value="1"/>
</dbReference>
<evidence type="ECO:0000313" key="4">
    <source>
        <dbReference type="Proteomes" id="UP001321473"/>
    </source>
</evidence>
<dbReference type="GO" id="GO:0102965">
    <property type="term" value="F:alcohol-forming long-chain fatty acyl-CoA reductase activity"/>
    <property type="evidence" value="ECO:0007669"/>
    <property type="project" value="UniProtKB-EC"/>
</dbReference>
<dbReference type="Pfam" id="PF07993">
    <property type="entry name" value="NAD_binding_4"/>
    <property type="match status" value="1"/>
</dbReference>
<gene>
    <name evidence="3" type="ORF">V5799_016346</name>
</gene>
<name>A0AAQ4F606_AMBAM</name>
<dbReference type="GO" id="GO:0035336">
    <property type="term" value="P:long-chain fatty-acyl-CoA metabolic process"/>
    <property type="evidence" value="ECO:0007669"/>
    <property type="project" value="TreeGrafter"/>
</dbReference>
<dbReference type="InterPro" id="IPR036291">
    <property type="entry name" value="NAD(P)-bd_dom_sf"/>
</dbReference>
<keyword evidence="1" id="KW-0443">Lipid metabolism</keyword>
<proteinExistence type="inferred from homology"/>
<dbReference type="InterPro" id="IPR026055">
    <property type="entry name" value="FAR"/>
</dbReference>
<reference evidence="3 4" key="1">
    <citation type="journal article" date="2023" name="Arcadia Sci">
        <title>De novo assembly of a long-read Amblyomma americanum tick genome.</title>
        <authorList>
            <person name="Chou S."/>
            <person name="Poskanzer K.E."/>
            <person name="Rollins M."/>
            <person name="Thuy-Boun P.S."/>
        </authorList>
    </citation>
    <scope>NUCLEOTIDE SEQUENCE [LARGE SCALE GENOMIC DNA]</scope>
    <source>
        <strain evidence="3">F_SG_1</strain>
        <tissue evidence="3">Salivary glands</tissue>
    </source>
</reference>
<sequence>MACRLPASCLPDLPPNACRSHCCIVYLGSEQQQPSPPTDFVTDGNGDSQVARFYQDRAVFLTGGTGFIGKAFVHVSTAYTNCEKIGEVHEMIYEPCVDIETVTATAQCTEDKSMGNEDEFLFGMPNTYTLTKRLAEVLLRDEHGSTPVAIVRPSIVTASWKEPFPVREVGPGPAAVSCSRRYTSPHISEKFYTCNTPLCCVLSRADRSPPWGPLAPSNGRKAYQLHW</sequence>
<keyword evidence="1" id="KW-0444">Lipid biosynthesis</keyword>
<evidence type="ECO:0000313" key="3">
    <source>
        <dbReference type="EMBL" id="KAK8782313.1"/>
    </source>
</evidence>
<protein>
    <recommendedName>
        <fullName evidence="1">Fatty acyl-CoA reductase</fullName>
        <ecNumber evidence="1">1.2.1.84</ecNumber>
    </recommendedName>
</protein>
<organism evidence="3 4">
    <name type="scientific">Amblyomma americanum</name>
    <name type="common">Lone star tick</name>
    <dbReference type="NCBI Taxonomy" id="6943"/>
    <lineage>
        <taxon>Eukaryota</taxon>
        <taxon>Metazoa</taxon>
        <taxon>Ecdysozoa</taxon>
        <taxon>Arthropoda</taxon>
        <taxon>Chelicerata</taxon>
        <taxon>Arachnida</taxon>
        <taxon>Acari</taxon>
        <taxon>Parasitiformes</taxon>
        <taxon>Ixodida</taxon>
        <taxon>Ixodoidea</taxon>
        <taxon>Ixodidae</taxon>
        <taxon>Amblyomminae</taxon>
        <taxon>Amblyomma</taxon>
    </lineage>
</organism>
<dbReference type="PANTHER" id="PTHR11011:SF116">
    <property type="entry name" value="FATTY ACYL-COA REDUCTASE CG5065-RELATED"/>
    <property type="match status" value="1"/>
</dbReference>
<dbReference type="EC" id="1.2.1.84" evidence="1"/>
<dbReference type="AlphaFoldDB" id="A0AAQ4F606"/>
<comment type="caution">
    <text evidence="3">The sequence shown here is derived from an EMBL/GenBank/DDBJ whole genome shotgun (WGS) entry which is preliminary data.</text>
</comment>